<dbReference type="InterPro" id="IPR006311">
    <property type="entry name" value="TAT_signal"/>
</dbReference>
<proteinExistence type="predicted"/>
<dbReference type="EMBL" id="JAUHQB010000009">
    <property type="protein sequence ID" value="MDN4484191.1"/>
    <property type="molecule type" value="Genomic_DNA"/>
</dbReference>
<dbReference type="Proteomes" id="UP001172756">
    <property type="component" value="Unassembled WGS sequence"/>
</dbReference>
<evidence type="ECO:0008006" key="4">
    <source>
        <dbReference type="Google" id="ProtNLM"/>
    </source>
</evidence>
<comment type="caution">
    <text evidence="2">The sequence shown here is derived from an EMBL/GenBank/DDBJ whole genome shotgun (WGS) entry which is preliminary data.</text>
</comment>
<gene>
    <name evidence="2" type="ORF">QQ002_11625</name>
</gene>
<evidence type="ECO:0000313" key="2">
    <source>
        <dbReference type="EMBL" id="MDN4484191.1"/>
    </source>
</evidence>
<dbReference type="PROSITE" id="PS51318">
    <property type="entry name" value="TAT"/>
    <property type="match status" value="1"/>
</dbReference>
<feature type="chain" id="PRO_5044197013" description="Tat (Twin-arginine translocation) pathway signal sequence" evidence="1">
    <location>
        <begin position="35"/>
        <end position="154"/>
    </location>
</feature>
<name>A0AB35MK72_9MICO</name>
<reference evidence="2 3" key="1">
    <citation type="submission" date="2023-06" db="EMBL/GenBank/DDBJ databases">
        <title>SYSU T0a273.</title>
        <authorList>
            <person name="Gao L."/>
            <person name="Fang B.-Z."/>
            <person name="Li W.-J."/>
        </authorList>
    </citation>
    <scope>NUCLEOTIDE SEQUENCE [LARGE SCALE GENOMIC DNA]</scope>
    <source>
        <strain evidence="2 3">SYSU T0a273</strain>
    </source>
</reference>
<sequence length="154" mass="15974">MTDQSNGVSRRRLIQGAAWATPAIVIASAAPALAQSPAANATISASLVSRPSNKSKTYTLSFVNNAWLASGFYVVATVTGNVVSSVSISTTGTSWFTTQPHTFTHGAELVGGADPATIQVTVHLQSADPHNSHAITFWLYDDEGNLVDTAVGSA</sequence>
<evidence type="ECO:0000256" key="1">
    <source>
        <dbReference type="SAM" id="SignalP"/>
    </source>
</evidence>
<dbReference type="RefSeq" id="WP_301160836.1">
    <property type="nucleotide sequence ID" value="NZ_JAUHQB010000009.1"/>
</dbReference>
<evidence type="ECO:0000313" key="3">
    <source>
        <dbReference type="Proteomes" id="UP001172756"/>
    </source>
</evidence>
<feature type="signal peptide" evidence="1">
    <location>
        <begin position="1"/>
        <end position="34"/>
    </location>
</feature>
<protein>
    <recommendedName>
        <fullName evidence="4">Tat (Twin-arginine translocation) pathway signal sequence</fullName>
    </recommendedName>
</protein>
<keyword evidence="1" id="KW-0732">Signal</keyword>
<organism evidence="2 3">
    <name type="scientific">Demequina lignilytica</name>
    <dbReference type="NCBI Taxonomy" id="3051663"/>
    <lineage>
        <taxon>Bacteria</taxon>
        <taxon>Bacillati</taxon>
        <taxon>Actinomycetota</taxon>
        <taxon>Actinomycetes</taxon>
        <taxon>Micrococcales</taxon>
        <taxon>Demequinaceae</taxon>
        <taxon>Demequina</taxon>
    </lineage>
</organism>
<dbReference type="AlphaFoldDB" id="A0AB35MK72"/>
<accession>A0AB35MK72</accession>